<dbReference type="OrthoDB" id="3404294at2"/>
<dbReference type="PANTHER" id="PTHR43736">
    <property type="entry name" value="ADP-RIBOSE PYROPHOSPHATASE"/>
    <property type="match status" value="1"/>
</dbReference>
<dbReference type="GO" id="GO:0016787">
    <property type="term" value="F:hydrolase activity"/>
    <property type="evidence" value="ECO:0007669"/>
    <property type="project" value="UniProtKB-KW"/>
</dbReference>
<comment type="similarity">
    <text evidence="1">Belongs to the Nudix hydrolase family.</text>
</comment>
<evidence type="ECO:0000313" key="4">
    <source>
        <dbReference type="Proteomes" id="UP000460272"/>
    </source>
</evidence>
<dbReference type="PROSITE" id="PS51462">
    <property type="entry name" value="NUDIX"/>
    <property type="match status" value="1"/>
</dbReference>
<dbReference type="Pfam" id="PF00293">
    <property type="entry name" value="NUDIX"/>
    <property type="match status" value="1"/>
</dbReference>
<evidence type="ECO:0000256" key="1">
    <source>
        <dbReference type="ARBA" id="ARBA00005582"/>
    </source>
</evidence>
<proteinExistence type="inferred from homology"/>
<dbReference type="AlphaFoldDB" id="A0A6P2BU59"/>
<feature type="domain" description="Nudix hydrolase" evidence="2">
    <location>
        <begin position="21"/>
        <end position="154"/>
    </location>
</feature>
<organism evidence="3 4">
    <name type="scientific">Trebonia kvetii</name>
    <dbReference type="NCBI Taxonomy" id="2480626"/>
    <lineage>
        <taxon>Bacteria</taxon>
        <taxon>Bacillati</taxon>
        <taxon>Actinomycetota</taxon>
        <taxon>Actinomycetes</taxon>
        <taxon>Streptosporangiales</taxon>
        <taxon>Treboniaceae</taxon>
        <taxon>Trebonia</taxon>
    </lineage>
</organism>
<sequence length="300" mass="31567">MPGGRSGNGWVTCAQGHRHWGLYGAAGILVYVPHPTDQALSLVLLQRRARWAHQGGTWALPGGAMDSEETPAEAALREADEECMLDPKLVLPRGMYSDEHGGWAYHTVLAQAAEPLRVVSDSYEADEAVWLPAGEVGRLDLHPGFADSWPLLRQALAPVTVFVDGTGSPGTRPPDDSDAAPADAGRRLYAHLSGLASSGIAAPPDGVPGQLLARWYPDYVLVLDEAAAAAAAESAADDEALAASGAPRYSWNAPLAVRTAEVRIVAVTHGAQAGDVIADLAEVTPGQRLVISGRQAYQIH</sequence>
<name>A0A6P2BU59_9ACTN</name>
<evidence type="ECO:0000259" key="2">
    <source>
        <dbReference type="PROSITE" id="PS51462"/>
    </source>
</evidence>
<dbReference type="InterPro" id="IPR000086">
    <property type="entry name" value="NUDIX_hydrolase_dom"/>
</dbReference>
<dbReference type="Proteomes" id="UP000460272">
    <property type="component" value="Unassembled WGS sequence"/>
</dbReference>
<gene>
    <name evidence="3" type="ORF">EAS64_27805</name>
</gene>
<comment type="caution">
    <text evidence="3">The sequence shown here is derived from an EMBL/GenBank/DDBJ whole genome shotgun (WGS) entry which is preliminary data.</text>
</comment>
<protein>
    <submittedName>
        <fullName evidence="3">NUDIX hydrolase</fullName>
    </submittedName>
</protein>
<accession>A0A6P2BU59</accession>
<dbReference type="EMBL" id="RPFW01000005">
    <property type="protein sequence ID" value="TVZ02584.1"/>
    <property type="molecule type" value="Genomic_DNA"/>
</dbReference>
<keyword evidence="3" id="KW-0378">Hydrolase</keyword>
<dbReference type="SUPFAM" id="SSF55811">
    <property type="entry name" value="Nudix"/>
    <property type="match status" value="1"/>
</dbReference>
<dbReference type="InterPro" id="IPR015797">
    <property type="entry name" value="NUDIX_hydrolase-like_dom_sf"/>
</dbReference>
<evidence type="ECO:0000313" key="3">
    <source>
        <dbReference type="EMBL" id="TVZ02584.1"/>
    </source>
</evidence>
<keyword evidence="4" id="KW-1185">Reference proteome</keyword>
<dbReference type="CDD" id="cd18877">
    <property type="entry name" value="NUDIX_Hydrolase"/>
    <property type="match status" value="1"/>
</dbReference>
<reference evidence="3 4" key="1">
    <citation type="submission" date="2018-11" db="EMBL/GenBank/DDBJ databases">
        <title>Trebonia kvetii gen.nov., sp.nov., a novel acidophilic actinobacterium, and proposal of the new actinobacterial family Treboniaceae fam. nov.</title>
        <authorList>
            <person name="Rapoport D."/>
            <person name="Sagova-Mareckova M."/>
            <person name="Sedlacek I."/>
            <person name="Provaznik J."/>
            <person name="Kralova S."/>
            <person name="Pavlinic D."/>
            <person name="Benes V."/>
            <person name="Kopecky J."/>
        </authorList>
    </citation>
    <scope>NUCLEOTIDE SEQUENCE [LARGE SCALE GENOMIC DNA]</scope>
    <source>
        <strain evidence="3 4">15Tr583</strain>
    </source>
</reference>
<dbReference type="Gene3D" id="3.90.79.10">
    <property type="entry name" value="Nucleoside Triphosphate Pyrophosphohydrolase"/>
    <property type="match status" value="1"/>
</dbReference>
<dbReference type="PANTHER" id="PTHR43736:SF1">
    <property type="entry name" value="DIHYDRONEOPTERIN TRIPHOSPHATE DIPHOSPHATASE"/>
    <property type="match status" value="1"/>
</dbReference>